<dbReference type="EMBL" id="LR798233">
    <property type="protein sequence ID" value="CAB5212886.1"/>
    <property type="molecule type" value="Genomic_DNA"/>
</dbReference>
<accession>A0A6J7WFV3</accession>
<evidence type="ECO:0000313" key="1">
    <source>
        <dbReference type="EMBL" id="CAB5212886.1"/>
    </source>
</evidence>
<organism evidence="1">
    <name type="scientific">uncultured Caudovirales phage</name>
    <dbReference type="NCBI Taxonomy" id="2100421"/>
    <lineage>
        <taxon>Viruses</taxon>
        <taxon>Duplodnaviria</taxon>
        <taxon>Heunggongvirae</taxon>
        <taxon>Uroviricota</taxon>
        <taxon>Caudoviricetes</taxon>
        <taxon>Peduoviridae</taxon>
        <taxon>Maltschvirus</taxon>
        <taxon>Maltschvirus maltsch</taxon>
    </lineage>
</organism>
<sequence>MNMIEVRKRLHDLCEDAGSIRAWAEANNMAFSYVAAVRRGDVKPSRKILKAMGLRKSFSAKKTSVMKFEDIAN</sequence>
<name>A0A6J7WFV3_9CAUD</name>
<reference evidence="1" key="1">
    <citation type="submission" date="2020-05" db="EMBL/GenBank/DDBJ databases">
        <authorList>
            <person name="Chiriac C."/>
            <person name="Salcher M."/>
            <person name="Ghai R."/>
            <person name="Kavagutti S V."/>
        </authorList>
    </citation>
    <scope>NUCLEOTIDE SEQUENCE</scope>
</reference>
<gene>
    <name evidence="1" type="ORF">UFOVP191_48</name>
</gene>
<protein>
    <submittedName>
        <fullName evidence="1">Uncharacterized protein</fullName>
    </submittedName>
</protein>
<proteinExistence type="predicted"/>